<dbReference type="NCBIfam" id="TIGR03127">
    <property type="entry name" value="RuMP_HxlB"/>
    <property type="match status" value="1"/>
</dbReference>
<accession>A0A024Q6J7</accession>
<dbReference type="PROSITE" id="PS51464">
    <property type="entry name" value="SIS"/>
    <property type="match status" value="1"/>
</dbReference>
<dbReference type="EMBL" id="CCDP010000001">
    <property type="protein sequence ID" value="CDQ38099.1"/>
    <property type="molecule type" value="Genomic_DNA"/>
</dbReference>
<organism evidence="3 4">
    <name type="scientific">Virgibacillus massiliensis</name>
    <dbReference type="NCBI Taxonomy" id="1462526"/>
    <lineage>
        <taxon>Bacteria</taxon>
        <taxon>Bacillati</taxon>
        <taxon>Bacillota</taxon>
        <taxon>Bacilli</taxon>
        <taxon>Bacillales</taxon>
        <taxon>Bacillaceae</taxon>
        <taxon>Virgibacillus</taxon>
    </lineage>
</organism>
<name>A0A024Q6J7_9BACI</name>
<dbReference type="Proteomes" id="UP000028875">
    <property type="component" value="Unassembled WGS sequence"/>
</dbReference>
<dbReference type="InterPro" id="IPR017552">
    <property type="entry name" value="PHI/rmpB"/>
</dbReference>
<evidence type="ECO:0000313" key="4">
    <source>
        <dbReference type="Proteomes" id="UP000028875"/>
    </source>
</evidence>
<dbReference type="Pfam" id="PF01380">
    <property type="entry name" value="SIS"/>
    <property type="match status" value="1"/>
</dbReference>
<dbReference type="PANTHER" id="PTHR43443:SF1">
    <property type="entry name" value="3-HEXULOSE-6-PHOSPHATE ISOMERASE"/>
    <property type="match status" value="1"/>
</dbReference>
<dbReference type="eggNOG" id="COG0794">
    <property type="taxonomic scope" value="Bacteria"/>
</dbReference>
<evidence type="ECO:0000256" key="1">
    <source>
        <dbReference type="ARBA" id="ARBA00009235"/>
    </source>
</evidence>
<dbReference type="PANTHER" id="PTHR43443">
    <property type="entry name" value="3-HEXULOSE-6-PHOSPHATE ISOMERASE"/>
    <property type="match status" value="1"/>
</dbReference>
<dbReference type="GO" id="GO:1901135">
    <property type="term" value="P:carbohydrate derivative metabolic process"/>
    <property type="evidence" value="ECO:0007669"/>
    <property type="project" value="InterPro"/>
</dbReference>
<evidence type="ECO:0000313" key="3">
    <source>
        <dbReference type="EMBL" id="CDQ38099.1"/>
    </source>
</evidence>
<dbReference type="InterPro" id="IPR001347">
    <property type="entry name" value="SIS_dom"/>
</dbReference>
<proteinExistence type="inferred from homology"/>
<dbReference type="GO" id="GO:0016853">
    <property type="term" value="F:isomerase activity"/>
    <property type="evidence" value="ECO:0007669"/>
    <property type="project" value="UniProtKB-KW"/>
</dbReference>
<dbReference type="AlphaFoldDB" id="A0A024Q6J7"/>
<dbReference type="RefSeq" id="WP_021290027.1">
    <property type="nucleotide sequence ID" value="NZ_BNER01000001.1"/>
</dbReference>
<dbReference type="GO" id="GO:0097367">
    <property type="term" value="F:carbohydrate derivative binding"/>
    <property type="evidence" value="ECO:0007669"/>
    <property type="project" value="InterPro"/>
</dbReference>
<dbReference type="SUPFAM" id="SSF53697">
    <property type="entry name" value="SIS domain"/>
    <property type="match status" value="1"/>
</dbReference>
<protein>
    <submittedName>
        <fullName evidence="3">3-hexulose-6-phosphate isomerase</fullName>
    </submittedName>
</protein>
<comment type="similarity">
    <text evidence="1">Belongs to the SIS family. PHI subfamily.</text>
</comment>
<reference evidence="4" key="2">
    <citation type="submission" date="2014-05" db="EMBL/GenBank/DDBJ databases">
        <title>Draft genome sequence of Virgibacillus massiliensis Vm-5.</title>
        <authorList>
            <person name="Khelaifia S."/>
            <person name="Croce O."/>
            <person name="Lagier J.C."/>
            <person name="Raoult D."/>
        </authorList>
    </citation>
    <scope>NUCLEOTIDE SEQUENCE [LARGE SCALE GENOMIC DNA]</scope>
    <source>
        <strain evidence="4">Vm-5</strain>
    </source>
</reference>
<dbReference type="Gene3D" id="3.40.50.10490">
    <property type="entry name" value="Glucose-6-phosphate isomerase like protein, domain 1"/>
    <property type="match status" value="1"/>
</dbReference>
<gene>
    <name evidence="3" type="primary">hxlB</name>
    <name evidence="3" type="ORF">BN990_00366</name>
</gene>
<sequence length="185" mass="19994">MRKTITTIASEVSEVLYRIDANEAITLAEKIQQANRIFVAGTGRSGLISKVFAMRMMHIGFPIYVVGETITPSIEADDLLVILSGSGSTGTLKYFAEKAKAIDAKVALVTTNRESMIGKISDSIIVVPAATKKRLSSEPATIQPLGSQFDQSAHLVLDAVIAYLLERLPEANNHTALNQKHANLE</sequence>
<dbReference type="InterPro" id="IPR046348">
    <property type="entry name" value="SIS_dom_sf"/>
</dbReference>
<dbReference type="CDD" id="cd05005">
    <property type="entry name" value="SIS_PHI"/>
    <property type="match status" value="1"/>
</dbReference>
<dbReference type="OrthoDB" id="9797832at2"/>
<feature type="domain" description="SIS" evidence="2">
    <location>
        <begin position="27"/>
        <end position="170"/>
    </location>
</feature>
<keyword evidence="3" id="KW-0413">Isomerase</keyword>
<comment type="caution">
    <text evidence="3">The sequence shown here is derived from an EMBL/GenBank/DDBJ whole genome shotgun (WGS) entry which is preliminary data.</text>
</comment>
<keyword evidence="4" id="KW-1185">Reference proteome</keyword>
<evidence type="ECO:0000259" key="2">
    <source>
        <dbReference type="PROSITE" id="PS51464"/>
    </source>
</evidence>
<dbReference type="STRING" id="1462526.BN990_00366"/>
<reference evidence="3 4" key="1">
    <citation type="submission" date="2014-03" db="EMBL/GenBank/DDBJ databases">
        <authorList>
            <person name="Urmite Genomes U."/>
        </authorList>
    </citation>
    <scope>NUCLEOTIDE SEQUENCE [LARGE SCALE GENOMIC DNA]</scope>
    <source>
        <strain evidence="3 4">Vm-5</strain>
    </source>
</reference>